<gene>
    <name evidence="2" type="ORF">POCULU_LOCUS5966</name>
</gene>
<keyword evidence="3" id="KW-1185">Reference proteome</keyword>
<dbReference type="AlphaFoldDB" id="A0A9N9BP51"/>
<comment type="caution">
    <text evidence="2">The sequence shown here is derived from an EMBL/GenBank/DDBJ whole genome shotgun (WGS) entry which is preliminary data.</text>
</comment>
<name>A0A9N9BP51_9GLOM</name>
<accession>A0A9N9BP51</accession>
<dbReference type="OrthoDB" id="2316627at2759"/>
<organism evidence="2 3">
    <name type="scientific">Paraglomus occultum</name>
    <dbReference type="NCBI Taxonomy" id="144539"/>
    <lineage>
        <taxon>Eukaryota</taxon>
        <taxon>Fungi</taxon>
        <taxon>Fungi incertae sedis</taxon>
        <taxon>Mucoromycota</taxon>
        <taxon>Glomeromycotina</taxon>
        <taxon>Glomeromycetes</taxon>
        <taxon>Paraglomerales</taxon>
        <taxon>Paraglomeraceae</taxon>
        <taxon>Paraglomus</taxon>
    </lineage>
</organism>
<sequence>MAESDPATQPLPTSNTRLNNETPPEWVTITQGHLGEISESLVELKLLYHREMDEIDVCLREHMLKDLQVLAKHVSHFMLFGKPEKIVGLSFTFLNMKAYSDVCIHYTIHILSLISFLELAELLRVYYVDKFKNITYTDYQAGSKQNKMLQMLLEYAPSVNVTHPGHFFAFDEALERLRGKLGSVKKRSDVDLLMNVFSSDNLSETLTGATEGNPTGYEKLFFAIAMTKG</sequence>
<evidence type="ECO:0000256" key="1">
    <source>
        <dbReference type="SAM" id="MobiDB-lite"/>
    </source>
</evidence>
<evidence type="ECO:0000313" key="3">
    <source>
        <dbReference type="Proteomes" id="UP000789572"/>
    </source>
</evidence>
<reference evidence="2" key="1">
    <citation type="submission" date="2021-06" db="EMBL/GenBank/DDBJ databases">
        <authorList>
            <person name="Kallberg Y."/>
            <person name="Tangrot J."/>
            <person name="Rosling A."/>
        </authorList>
    </citation>
    <scope>NUCLEOTIDE SEQUENCE</scope>
    <source>
        <strain evidence="2">IA702</strain>
    </source>
</reference>
<feature type="compositionally biased region" description="Polar residues" evidence="1">
    <location>
        <begin position="1"/>
        <end position="22"/>
    </location>
</feature>
<dbReference type="EMBL" id="CAJVPJ010001005">
    <property type="protein sequence ID" value="CAG8570425.1"/>
    <property type="molecule type" value="Genomic_DNA"/>
</dbReference>
<protein>
    <submittedName>
        <fullName evidence="2">1137_t:CDS:1</fullName>
    </submittedName>
</protein>
<evidence type="ECO:0000313" key="2">
    <source>
        <dbReference type="EMBL" id="CAG8570425.1"/>
    </source>
</evidence>
<dbReference type="Proteomes" id="UP000789572">
    <property type="component" value="Unassembled WGS sequence"/>
</dbReference>
<proteinExistence type="predicted"/>
<feature type="region of interest" description="Disordered" evidence="1">
    <location>
        <begin position="1"/>
        <end position="23"/>
    </location>
</feature>